<dbReference type="Gene3D" id="3.30.70.270">
    <property type="match status" value="1"/>
</dbReference>
<dbReference type="CDD" id="cd01949">
    <property type="entry name" value="GGDEF"/>
    <property type="match status" value="1"/>
</dbReference>
<dbReference type="SUPFAM" id="SSF55073">
    <property type="entry name" value="Nucleotide cyclase"/>
    <property type="match status" value="1"/>
</dbReference>
<keyword evidence="1" id="KW-0812">Transmembrane</keyword>
<keyword evidence="1" id="KW-1133">Transmembrane helix</keyword>
<keyword evidence="5" id="KW-1185">Reference proteome</keyword>
<dbReference type="Proteomes" id="UP000294558">
    <property type="component" value="Unassembled WGS sequence"/>
</dbReference>
<sequence>MPARTERANTGDAGGLTHRLVARIAPDLSWWVLGAFGLVIALHATGIVGPLAYPFVILGGVACGIVGLRRHRPEPAWPWWILIGIGFLWTIAGVLREATGATGDLTSSRSLLPDLFALPGYLAFGVALVGLLRTRTATADRDVILDGLVLAAGAALGVHELLVIPTLGISDGWVMAQLAVVIYPVASICLLIIAARLAFSGGERTPAFLLLLAGTAALVVGDIVFALGEVGHMSGASQNLLEVPYLLVPACIGCALLHPSSARFTTVREESPSDLSMARRWVVGVSLVAPVVVLLSEGITISRLISAAICVALAITAVARIVGLMRSQAEHQDELTRRATHDELTGLPSRQLLSHRADELINTPGRRAAMMFIDLDRFKLVNDSMGHAAGDELLVQAAERLRRVAPPPIMVGRVSGDEFLVLIPDCNTAGALSVAERIRSTLAERYVLPDGIAVFTSASIGIAVSGFDGTCDANTMIREADAAMYRSKETGRDAITVFDTSMRERIERRVEIERTLRTAIERGEIGVAYQPVVSWPDGRVLGVEALARWTKGTERVAPTEFIDVAEESGLIIPLGAFVLDEALRQVAWMRANIPSAKDMYASVNVSPRQLQSDDFADIVAETLHRHHLPGGALFLEITESVMMGDTLAAASAMTALTSLDVRLSVDDFGTGFSSLSYLKRFPVDVVKIDRSFVSGLAHDESDASLVAAIIKMANALGLATIAEGVETHEQARRLIELGCTKMQGYLFSAPVPMGELVETVQAIGGRTTSFDRRRRCAPVR</sequence>
<dbReference type="Gene3D" id="3.20.20.450">
    <property type="entry name" value="EAL domain"/>
    <property type="match status" value="1"/>
</dbReference>
<dbReference type="PANTHER" id="PTHR44757:SF2">
    <property type="entry name" value="BIOFILM ARCHITECTURE MAINTENANCE PROTEIN MBAA"/>
    <property type="match status" value="1"/>
</dbReference>
<dbReference type="InterPro" id="IPR029787">
    <property type="entry name" value="Nucleotide_cyclase"/>
</dbReference>
<dbReference type="SMART" id="SM00267">
    <property type="entry name" value="GGDEF"/>
    <property type="match status" value="1"/>
</dbReference>
<evidence type="ECO:0000259" key="3">
    <source>
        <dbReference type="PROSITE" id="PS50887"/>
    </source>
</evidence>
<dbReference type="Pfam" id="PF00563">
    <property type="entry name" value="EAL"/>
    <property type="match status" value="1"/>
</dbReference>
<keyword evidence="1" id="KW-0472">Membrane</keyword>
<dbReference type="RefSeq" id="WP_133870455.1">
    <property type="nucleotide sequence ID" value="NZ_SOAU01000001.1"/>
</dbReference>
<dbReference type="EMBL" id="SOAU01000001">
    <property type="protein sequence ID" value="TDT18222.1"/>
    <property type="molecule type" value="Genomic_DNA"/>
</dbReference>
<feature type="transmembrane region" description="Helical" evidence="1">
    <location>
        <begin position="115"/>
        <end position="132"/>
    </location>
</feature>
<feature type="domain" description="GGDEF" evidence="3">
    <location>
        <begin position="366"/>
        <end position="500"/>
    </location>
</feature>
<dbReference type="InterPro" id="IPR000160">
    <property type="entry name" value="GGDEF_dom"/>
</dbReference>
<dbReference type="CDD" id="cd01948">
    <property type="entry name" value="EAL"/>
    <property type="match status" value="1"/>
</dbReference>
<evidence type="ECO:0000256" key="1">
    <source>
        <dbReference type="SAM" id="Phobius"/>
    </source>
</evidence>
<feature type="transmembrane region" description="Helical" evidence="1">
    <location>
        <begin position="301"/>
        <end position="322"/>
    </location>
</feature>
<dbReference type="InterPro" id="IPR001633">
    <property type="entry name" value="EAL_dom"/>
</dbReference>
<proteinExistence type="predicted"/>
<dbReference type="PROSITE" id="PS50887">
    <property type="entry name" value="GGDEF"/>
    <property type="match status" value="1"/>
</dbReference>
<dbReference type="PANTHER" id="PTHR44757">
    <property type="entry name" value="DIGUANYLATE CYCLASE DGCP"/>
    <property type="match status" value="1"/>
</dbReference>
<feature type="transmembrane region" description="Helical" evidence="1">
    <location>
        <begin position="144"/>
        <end position="167"/>
    </location>
</feature>
<dbReference type="Pfam" id="PF00990">
    <property type="entry name" value="GGDEF"/>
    <property type="match status" value="1"/>
</dbReference>
<comment type="caution">
    <text evidence="4">The sequence shown here is derived from an EMBL/GenBank/DDBJ whole genome shotgun (WGS) entry which is preliminary data.</text>
</comment>
<dbReference type="OrthoDB" id="3274397at2"/>
<feature type="transmembrane region" description="Helical" evidence="1">
    <location>
        <begin position="173"/>
        <end position="195"/>
    </location>
</feature>
<protein>
    <submittedName>
        <fullName evidence="4">Diguanylate cyclase/phosphodiesterase</fullName>
    </submittedName>
</protein>
<dbReference type="PROSITE" id="PS50883">
    <property type="entry name" value="EAL"/>
    <property type="match status" value="1"/>
</dbReference>
<organism evidence="4 5">
    <name type="scientific">Ilumatobacter fluminis</name>
    <dbReference type="NCBI Taxonomy" id="467091"/>
    <lineage>
        <taxon>Bacteria</taxon>
        <taxon>Bacillati</taxon>
        <taxon>Actinomycetota</taxon>
        <taxon>Acidimicrobiia</taxon>
        <taxon>Acidimicrobiales</taxon>
        <taxon>Ilumatobacteraceae</taxon>
        <taxon>Ilumatobacter</taxon>
    </lineage>
</organism>
<dbReference type="SUPFAM" id="SSF141868">
    <property type="entry name" value="EAL domain-like"/>
    <property type="match status" value="1"/>
</dbReference>
<dbReference type="NCBIfam" id="TIGR00254">
    <property type="entry name" value="GGDEF"/>
    <property type="match status" value="1"/>
</dbReference>
<dbReference type="InterPro" id="IPR052155">
    <property type="entry name" value="Biofilm_reg_signaling"/>
</dbReference>
<dbReference type="InterPro" id="IPR043128">
    <property type="entry name" value="Rev_trsase/Diguanyl_cyclase"/>
</dbReference>
<feature type="transmembrane region" description="Helical" evidence="1">
    <location>
        <begin position="278"/>
        <end position="295"/>
    </location>
</feature>
<evidence type="ECO:0000313" key="4">
    <source>
        <dbReference type="EMBL" id="TDT18222.1"/>
    </source>
</evidence>
<dbReference type="InterPro" id="IPR035919">
    <property type="entry name" value="EAL_sf"/>
</dbReference>
<dbReference type="SMART" id="SM00052">
    <property type="entry name" value="EAL"/>
    <property type="match status" value="1"/>
</dbReference>
<feature type="transmembrane region" description="Helical" evidence="1">
    <location>
        <begin position="207"/>
        <end position="228"/>
    </location>
</feature>
<feature type="transmembrane region" description="Helical" evidence="1">
    <location>
        <begin position="51"/>
        <end position="69"/>
    </location>
</feature>
<feature type="domain" description="EAL" evidence="2">
    <location>
        <begin position="509"/>
        <end position="764"/>
    </location>
</feature>
<name>A0A4R7I3K4_9ACTN</name>
<feature type="transmembrane region" description="Helical" evidence="1">
    <location>
        <begin position="240"/>
        <end position="257"/>
    </location>
</feature>
<reference evidence="4 5" key="1">
    <citation type="submission" date="2019-03" db="EMBL/GenBank/DDBJ databases">
        <title>Sequencing the genomes of 1000 actinobacteria strains.</title>
        <authorList>
            <person name="Klenk H.-P."/>
        </authorList>
    </citation>
    <scope>NUCLEOTIDE SEQUENCE [LARGE SCALE GENOMIC DNA]</scope>
    <source>
        <strain evidence="4 5">DSM 18936</strain>
    </source>
</reference>
<evidence type="ECO:0000313" key="5">
    <source>
        <dbReference type="Proteomes" id="UP000294558"/>
    </source>
</evidence>
<feature type="transmembrane region" description="Helical" evidence="1">
    <location>
        <begin position="76"/>
        <end position="95"/>
    </location>
</feature>
<feature type="transmembrane region" description="Helical" evidence="1">
    <location>
        <begin position="28"/>
        <end position="45"/>
    </location>
</feature>
<evidence type="ECO:0000259" key="2">
    <source>
        <dbReference type="PROSITE" id="PS50883"/>
    </source>
</evidence>
<dbReference type="AlphaFoldDB" id="A0A4R7I3K4"/>
<gene>
    <name evidence="4" type="ORF">BDK89_3840</name>
</gene>
<accession>A0A4R7I3K4</accession>